<dbReference type="Gene3D" id="3.40.50.180">
    <property type="entry name" value="Methylesterase CheB, C-terminal domain"/>
    <property type="match status" value="1"/>
</dbReference>
<feature type="domain" description="CheB-type methylesterase" evidence="5">
    <location>
        <begin position="4"/>
        <end position="185"/>
    </location>
</feature>
<dbReference type="PANTHER" id="PTHR42872:SF6">
    <property type="entry name" value="PROTEIN-GLUTAMATE METHYLESTERASE_PROTEIN-GLUTAMINE GLUTAMINASE"/>
    <property type="match status" value="1"/>
</dbReference>
<dbReference type="InterPro" id="IPR035909">
    <property type="entry name" value="CheB_C"/>
</dbReference>
<dbReference type="RefSeq" id="WP_070353544.1">
    <property type="nucleotide sequence ID" value="NZ_CP043474.1"/>
</dbReference>
<feature type="active site" evidence="4">
    <location>
        <position position="42"/>
    </location>
</feature>
<accession>A0A1E8Q3U4</accession>
<evidence type="ECO:0000259" key="5">
    <source>
        <dbReference type="PROSITE" id="PS50122"/>
    </source>
</evidence>
<dbReference type="GO" id="GO:0005737">
    <property type="term" value="C:cytoplasm"/>
    <property type="evidence" value="ECO:0007669"/>
    <property type="project" value="InterPro"/>
</dbReference>
<dbReference type="Proteomes" id="UP000178953">
    <property type="component" value="Unassembled WGS sequence"/>
</dbReference>
<gene>
    <name evidence="6" type="ORF">BEL07_13105</name>
</gene>
<dbReference type="EMBL" id="MCHX01000027">
    <property type="protein sequence ID" value="OFJ53253.1"/>
    <property type="molecule type" value="Genomic_DNA"/>
</dbReference>
<dbReference type="OrthoDB" id="9791760at2"/>
<dbReference type="InterPro" id="IPR011247">
    <property type="entry name" value="Chemotax_prot-Glu_Me-esterase"/>
</dbReference>
<dbReference type="PIRSF" id="PIRSF036461">
    <property type="entry name" value="Chmtx_methlestr"/>
    <property type="match status" value="1"/>
</dbReference>
<proteinExistence type="predicted"/>
<evidence type="ECO:0000313" key="6">
    <source>
        <dbReference type="EMBL" id="OFJ53253.1"/>
    </source>
</evidence>
<comment type="caution">
    <text evidence="6">The sequence shown here is derived from an EMBL/GenBank/DDBJ whole genome shotgun (WGS) entry which is preliminary data.</text>
</comment>
<dbReference type="GO" id="GO:0006935">
    <property type="term" value="P:chemotaxis"/>
    <property type="evidence" value="ECO:0007669"/>
    <property type="project" value="UniProtKB-UniRule"/>
</dbReference>
<reference evidence="6 7" key="1">
    <citation type="submission" date="2016-09" db="EMBL/GenBank/DDBJ databases">
        <title>genome sequence of Mycobacterium sp. 739 SCH.</title>
        <authorList>
            <person name="Greninger A.L."/>
            <person name="Qin X."/>
            <person name="Jerome K."/>
            <person name="Vora S."/>
            <person name="Quinn K."/>
        </authorList>
    </citation>
    <scope>NUCLEOTIDE SEQUENCE [LARGE SCALE GENOMIC DNA]</scope>
    <source>
        <strain evidence="6 7">SCH</strain>
    </source>
</reference>
<organism evidence="6 7">
    <name type="scientific">Mycolicibacterium grossiae</name>
    <dbReference type="NCBI Taxonomy" id="1552759"/>
    <lineage>
        <taxon>Bacteria</taxon>
        <taxon>Bacillati</taxon>
        <taxon>Actinomycetota</taxon>
        <taxon>Actinomycetes</taxon>
        <taxon>Mycobacteriales</taxon>
        <taxon>Mycobacteriaceae</taxon>
        <taxon>Mycolicibacterium</taxon>
    </lineage>
</organism>
<dbReference type="EC" id="3.1.1.61" evidence="2"/>
<comment type="catalytic activity">
    <reaction evidence="3">
        <text>[protein]-L-glutamate 5-O-methyl ester + H2O = L-glutamyl-[protein] + methanol + H(+)</text>
        <dbReference type="Rhea" id="RHEA:23236"/>
        <dbReference type="Rhea" id="RHEA-COMP:10208"/>
        <dbReference type="Rhea" id="RHEA-COMP:10311"/>
        <dbReference type="ChEBI" id="CHEBI:15377"/>
        <dbReference type="ChEBI" id="CHEBI:15378"/>
        <dbReference type="ChEBI" id="CHEBI:17790"/>
        <dbReference type="ChEBI" id="CHEBI:29973"/>
        <dbReference type="ChEBI" id="CHEBI:82795"/>
        <dbReference type="EC" id="3.1.1.61"/>
    </reaction>
</comment>
<dbReference type="GO" id="GO:0008984">
    <property type="term" value="F:protein-glutamate methylesterase activity"/>
    <property type="evidence" value="ECO:0007669"/>
    <property type="project" value="UniProtKB-EC"/>
</dbReference>
<evidence type="ECO:0000256" key="2">
    <source>
        <dbReference type="ARBA" id="ARBA00039140"/>
    </source>
</evidence>
<keyword evidence="4" id="KW-0145">Chemotaxis</keyword>
<dbReference type="InterPro" id="IPR000673">
    <property type="entry name" value="Sig_transdc_resp-reg_Me-estase"/>
</dbReference>
<name>A0A1E8Q3U4_9MYCO</name>
<dbReference type="AlphaFoldDB" id="A0A1E8Q3U4"/>
<dbReference type="SUPFAM" id="SSF52738">
    <property type="entry name" value="Methylesterase CheB, C-terminal domain"/>
    <property type="match status" value="1"/>
</dbReference>
<dbReference type="PROSITE" id="PS50122">
    <property type="entry name" value="CHEB"/>
    <property type="match status" value="1"/>
</dbReference>
<keyword evidence="7" id="KW-1185">Reference proteome</keyword>
<protein>
    <recommendedName>
        <fullName evidence="2">protein-glutamate methylesterase</fullName>
        <ecNumber evidence="2">3.1.1.61</ecNumber>
    </recommendedName>
</protein>
<sequence length="330" mass="34623">MSDPALRGVVAVGASAGGVEALKDFVAGLPEGFGYAVLVALHTAPGSPGVLGRILDRCGPLSAATAHHGEPLRPGRVYVAVPDRHIMVDDRRVVLSRGPSEGRHRPAINPLFRSVALHHGPRGVGIVLSGVLDDGVSGLGAVHDRGGLTVVQDPDEALYSDMPLNALAAVPVDHTLKAAEMGAMLSNRPWPLGAVTDLPPDPSLEMEQRIAMGSPYASSGATQLGPPSGYSCPDCNGGLVEVGPGNYRCRVGHAWTPNALFDAWDSESENALSMAVRSLEEKARLARHLAGTVSPGMLQRRYAEIADEGDAAVEVLRARLDRAREEMDGE</sequence>
<evidence type="ECO:0000256" key="3">
    <source>
        <dbReference type="ARBA" id="ARBA00048267"/>
    </source>
</evidence>
<evidence type="ECO:0000313" key="7">
    <source>
        <dbReference type="Proteomes" id="UP000178953"/>
    </source>
</evidence>
<evidence type="ECO:0000256" key="4">
    <source>
        <dbReference type="PROSITE-ProRule" id="PRU00050"/>
    </source>
</evidence>
<feature type="active site" evidence="4">
    <location>
        <position position="15"/>
    </location>
</feature>
<feature type="active site" evidence="4">
    <location>
        <position position="134"/>
    </location>
</feature>
<dbReference type="CDD" id="cd16433">
    <property type="entry name" value="CheB"/>
    <property type="match status" value="1"/>
</dbReference>
<dbReference type="PANTHER" id="PTHR42872">
    <property type="entry name" value="PROTEIN-GLUTAMATE METHYLESTERASE/PROTEIN-GLUTAMINE GLUTAMINASE"/>
    <property type="match status" value="1"/>
</dbReference>
<keyword evidence="1 4" id="KW-0378">Hydrolase</keyword>
<dbReference type="Pfam" id="PF01339">
    <property type="entry name" value="CheB_methylest"/>
    <property type="match status" value="1"/>
</dbReference>
<evidence type="ECO:0000256" key="1">
    <source>
        <dbReference type="ARBA" id="ARBA00022801"/>
    </source>
</evidence>
<dbReference type="GO" id="GO:0000156">
    <property type="term" value="F:phosphorelay response regulator activity"/>
    <property type="evidence" value="ECO:0007669"/>
    <property type="project" value="InterPro"/>
</dbReference>